<dbReference type="Gene3D" id="3.40.109.40">
    <property type="match status" value="1"/>
</dbReference>
<reference evidence="2" key="1">
    <citation type="journal article" date="2021" name="PeerJ">
        <title>Extensive microbial diversity within the chicken gut microbiome revealed by metagenomics and culture.</title>
        <authorList>
            <person name="Gilroy R."/>
            <person name="Ravi A."/>
            <person name="Getino M."/>
            <person name="Pursley I."/>
            <person name="Horton D.L."/>
            <person name="Alikhan N.F."/>
            <person name="Baker D."/>
            <person name="Gharbi K."/>
            <person name="Hall N."/>
            <person name="Watson M."/>
            <person name="Adriaenssens E.M."/>
            <person name="Foster-Nyarko E."/>
            <person name="Jarju S."/>
            <person name="Secka A."/>
            <person name="Antonio M."/>
            <person name="Oren A."/>
            <person name="Chaudhuri R.R."/>
            <person name="La Ragione R."/>
            <person name="Hildebrand F."/>
            <person name="Pallen M.J."/>
        </authorList>
    </citation>
    <scope>NUCLEOTIDE SEQUENCE</scope>
    <source>
        <strain evidence="2">CHK178-16964</strain>
    </source>
</reference>
<proteinExistence type="predicted"/>
<evidence type="ECO:0000313" key="3">
    <source>
        <dbReference type="Proteomes" id="UP000823900"/>
    </source>
</evidence>
<dbReference type="InterPro" id="IPR004223">
    <property type="entry name" value="VitB12-dep_Met_synth_activ_dom"/>
</dbReference>
<dbReference type="Proteomes" id="UP000823900">
    <property type="component" value="Unassembled WGS sequence"/>
</dbReference>
<accession>A0A9D2HFN8</accession>
<feature type="domain" description="AdoMet activation" evidence="1">
    <location>
        <begin position="85"/>
        <end position="190"/>
    </location>
</feature>
<reference evidence="2" key="2">
    <citation type="submission" date="2021-04" db="EMBL/GenBank/DDBJ databases">
        <authorList>
            <person name="Gilroy R."/>
        </authorList>
    </citation>
    <scope>NUCLEOTIDE SEQUENCE</scope>
    <source>
        <strain evidence="2">CHK178-16964</strain>
    </source>
</reference>
<dbReference type="PIRSF" id="PIRSF037984">
    <property type="entry name" value="Met_synth_TM0269_prd"/>
    <property type="match status" value="1"/>
</dbReference>
<comment type="caution">
    <text evidence="2">The sequence shown here is derived from an EMBL/GenBank/DDBJ whole genome shotgun (WGS) entry which is preliminary data.</text>
</comment>
<dbReference type="EMBL" id="DWZA01000002">
    <property type="protein sequence ID" value="HJA69987.1"/>
    <property type="molecule type" value="Genomic_DNA"/>
</dbReference>
<dbReference type="SUPFAM" id="SSF56507">
    <property type="entry name" value="Methionine synthase activation domain-like"/>
    <property type="match status" value="1"/>
</dbReference>
<evidence type="ECO:0000259" key="1">
    <source>
        <dbReference type="Pfam" id="PF02965"/>
    </source>
</evidence>
<gene>
    <name evidence="2" type="ORF">IAA07_00215</name>
</gene>
<dbReference type="InterPro" id="IPR017342">
    <property type="entry name" value="S-AdoMet-dep_Met_synth_prd"/>
</dbReference>
<dbReference type="InterPro" id="IPR037010">
    <property type="entry name" value="VitB12-dep_Met_synth_activ_sf"/>
</dbReference>
<dbReference type="Pfam" id="PF02965">
    <property type="entry name" value="Met_synt_B12"/>
    <property type="match status" value="1"/>
</dbReference>
<name>A0A9D2HFN8_9FIRM</name>
<dbReference type="GO" id="GO:0008705">
    <property type="term" value="F:methionine synthase activity"/>
    <property type="evidence" value="ECO:0007669"/>
    <property type="project" value="InterPro"/>
</dbReference>
<sequence length="216" mass="24243">MDRQEIKRETRRYLGYGKRETDAATEEMIESCIDELFRICTPRFLERESSLTLPEGSAEIITDAFQTESRNLRKNLEGCERILFFGATLGAGADLLIQRYERIRMSRALVLQAAAAACIEAFCDRENDRLKAEYEQKGWYMRPRFSPGYGDFSLECQKGILGALEAGKRIGITLTDSLLMAPSKSVTAVIGLSRIPGHCTVKGCEACGKSDCAYRR</sequence>
<protein>
    <submittedName>
        <fullName evidence="2">Vitamin B12 dependent methionine synthase activation subunit</fullName>
    </submittedName>
</protein>
<organism evidence="2 3">
    <name type="scientific">Candidatus Lachnoclostridium stercoravium</name>
    <dbReference type="NCBI Taxonomy" id="2838633"/>
    <lineage>
        <taxon>Bacteria</taxon>
        <taxon>Bacillati</taxon>
        <taxon>Bacillota</taxon>
        <taxon>Clostridia</taxon>
        <taxon>Lachnospirales</taxon>
        <taxon>Lachnospiraceae</taxon>
    </lineage>
</organism>
<dbReference type="AlphaFoldDB" id="A0A9D2HFN8"/>
<evidence type="ECO:0000313" key="2">
    <source>
        <dbReference type="EMBL" id="HJA69987.1"/>
    </source>
</evidence>